<name>A0AAX2ISH0_9FLAO</name>
<comment type="caution">
    <text evidence="4">The sequence shown here is derived from an EMBL/GenBank/DDBJ whole genome shotgun (WGS) entry which is preliminary data.</text>
</comment>
<reference evidence="3 5" key="1">
    <citation type="submission" date="2017-02" db="EMBL/GenBank/DDBJ databases">
        <authorList>
            <person name="Varghese N."/>
            <person name="Submissions S."/>
        </authorList>
    </citation>
    <scope>NUCLEOTIDE SEQUENCE [LARGE SCALE GENOMIC DNA]</scope>
    <source>
        <strain evidence="3 5">DSM 16775</strain>
    </source>
</reference>
<keyword evidence="1 2" id="KW-0732">Signal</keyword>
<dbReference type="NCBIfam" id="TIGR04183">
    <property type="entry name" value="Por_Secre_tail"/>
    <property type="match status" value="1"/>
</dbReference>
<keyword evidence="5" id="KW-1185">Reference proteome</keyword>
<dbReference type="RefSeq" id="WP_164463420.1">
    <property type="nucleotide sequence ID" value="NZ_CP033934.1"/>
</dbReference>
<protein>
    <submittedName>
        <fullName evidence="3">Por secretion system C-terminal sorting domain-containing protein</fullName>
    </submittedName>
</protein>
<feature type="chain" id="PRO_5043634676" evidence="2">
    <location>
        <begin position="20"/>
        <end position="475"/>
    </location>
</feature>
<dbReference type="InterPro" id="IPR026444">
    <property type="entry name" value="Secre_tail"/>
</dbReference>
<sequence length="475" mass="52761">MKKYLLLSSLIGFFGVSNAQIQLQRDPSFGNNGIFTYDQGNGYGAEIFIQNDNSLLLTNNGIDMLPSRYVVKINPNGILDDNFAQNGYLQLDNSSDTFHILLQGSGGKFYINYADPYTSAINNRIISYNTNGTINSSFSNNGILAYNFSIQEGYFTSSEDGGLLLTKKNGFTKYLQTGNLDSAVGTNGSVIFDNSGYPVEPIETKGDKLFFDNFGGTKRVDVHTPSIVEKQVSSIYSNPIALYENYRTKAKDNYSLYYFRFTSDPFDPSNFTSIRLMKTDENLNASFFGNNSHISLPINPNVYNSSSTDLIYTPNGNYLIFGIPQTFGPYNFLAYDESGNQVNVNSQQFFTDPGIPPYLSYVKLYSKGNAIYMVGIVGNNVSVIKYNITENQSTLSTIENSEDDRIVVNNPFGDSITAKDEKKSILKMDLYSYSGALILSTNKKEMSTLSIPKGGYILKIITKTGVINKKLIKID</sequence>
<evidence type="ECO:0000313" key="5">
    <source>
        <dbReference type="Proteomes" id="UP000190669"/>
    </source>
</evidence>
<accession>A0AAX2ISH0</accession>
<dbReference type="EMBL" id="FUZE01000012">
    <property type="protein sequence ID" value="SKB87976.1"/>
    <property type="molecule type" value="Genomic_DNA"/>
</dbReference>
<evidence type="ECO:0000313" key="3">
    <source>
        <dbReference type="EMBL" id="SKB87976.1"/>
    </source>
</evidence>
<evidence type="ECO:0000256" key="1">
    <source>
        <dbReference type="ARBA" id="ARBA00022729"/>
    </source>
</evidence>
<organism evidence="4 6">
    <name type="scientific">Chryseobacterium balustinum</name>
    <dbReference type="NCBI Taxonomy" id="246"/>
    <lineage>
        <taxon>Bacteria</taxon>
        <taxon>Pseudomonadati</taxon>
        <taxon>Bacteroidota</taxon>
        <taxon>Flavobacteriia</taxon>
        <taxon>Flavobacteriales</taxon>
        <taxon>Weeksellaceae</taxon>
        <taxon>Chryseobacterium group</taxon>
        <taxon>Chryseobacterium</taxon>
    </lineage>
</organism>
<gene>
    <name evidence="4" type="ORF">NCTC11212_03631</name>
    <name evidence="3" type="ORF">SAMN05421800_1127</name>
</gene>
<reference evidence="4 6" key="2">
    <citation type="submission" date="2018-06" db="EMBL/GenBank/DDBJ databases">
        <authorList>
            <consortium name="Pathogen Informatics"/>
            <person name="Doyle S."/>
        </authorList>
    </citation>
    <scope>NUCLEOTIDE SEQUENCE [LARGE SCALE GENOMIC DNA]</scope>
    <source>
        <strain evidence="4 6">NCTC11212</strain>
    </source>
</reference>
<dbReference type="EMBL" id="UAVR01000019">
    <property type="protein sequence ID" value="SQA91993.1"/>
    <property type="molecule type" value="Genomic_DNA"/>
</dbReference>
<evidence type="ECO:0000313" key="6">
    <source>
        <dbReference type="Proteomes" id="UP000251937"/>
    </source>
</evidence>
<evidence type="ECO:0000256" key="2">
    <source>
        <dbReference type="SAM" id="SignalP"/>
    </source>
</evidence>
<feature type="signal peptide" evidence="2">
    <location>
        <begin position="1"/>
        <end position="19"/>
    </location>
</feature>
<evidence type="ECO:0000313" key="4">
    <source>
        <dbReference type="EMBL" id="SQA91993.1"/>
    </source>
</evidence>
<proteinExistence type="predicted"/>
<dbReference type="Proteomes" id="UP000190669">
    <property type="component" value="Unassembled WGS sequence"/>
</dbReference>
<dbReference type="Proteomes" id="UP000251937">
    <property type="component" value="Unassembled WGS sequence"/>
</dbReference>
<dbReference type="AlphaFoldDB" id="A0AAX2ISH0"/>
<dbReference type="Gene3D" id="2.80.10.50">
    <property type="match status" value="1"/>
</dbReference>